<gene>
    <name evidence="2" type="ORF">F7O44_09340</name>
</gene>
<evidence type="ECO:0000259" key="1">
    <source>
        <dbReference type="PROSITE" id="PS50025"/>
    </source>
</evidence>
<dbReference type="Proteomes" id="UP000460435">
    <property type="component" value="Unassembled WGS sequence"/>
</dbReference>
<dbReference type="AlphaFoldDB" id="A0A7K3M2Y1"/>
<dbReference type="Pfam" id="PF13385">
    <property type="entry name" value="Laminin_G_3"/>
    <property type="match status" value="1"/>
</dbReference>
<accession>A0A7K3M2Y1</accession>
<organism evidence="2 3">
    <name type="scientific">Phytoactinopolyspora mesophila</name>
    <dbReference type="NCBI Taxonomy" id="2650750"/>
    <lineage>
        <taxon>Bacteria</taxon>
        <taxon>Bacillati</taxon>
        <taxon>Actinomycetota</taxon>
        <taxon>Actinomycetes</taxon>
        <taxon>Jiangellales</taxon>
        <taxon>Jiangellaceae</taxon>
        <taxon>Phytoactinopolyspora</taxon>
    </lineage>
</organism>
<keyword evidence="3" id="KW-1185">Reference proteome</keyword>
<reference evidence="2 3" key="1">
    <citation type="submission" date="2019-11" db="EMBL/GenBank/DDBJ databases">
        <authorList>
            <person name="Li X.-J."/>
            <person name="Feng X.-M."/>
        </authorList>
    </citation>
    <scope>NUCLEOTIDE SEQUENCE [LARGE SCALE GENOMIC DNA]</scope>
    <source>
        <strain evidence="2 3">XMNu-373</strain>
    </source>
</reference>
<evidence type="ECO:0000313" key="3">
    <source>
        <dbReference type="Proteomes" id="UP000460435"/>
    </source>
</evidence>
<sequence>MEPGSDRLRALVDTGSGSRSLVAAGNLADGDWHHVALTRSDESVVLYIDGAAVATAENLAGSTSAGAQRGVYVGQRPDGVNPLVGAVGEVYLYDRALSAEDVAALASDNGAAEGGQVLHLALEELIRGLPR</sequence>
<dbReference type="SUPFAM" id="SSF49899">
    <property type="entry name" value="Concanavalin A-like lectins/glucanases"/>
    <property type="match status" value="1"/>
</dbReference>
<comment type="caution">
    <text evidence="2">The sequence shown here is derived from an EMBL/GenBank/DDBJ whole genome shotgun (WGS) entry which is preliminary data.</text>
</comment>
<dbReference type="CDD" id="cd00110">
    <property type="entry name" value="LamG"/>
    <property type="match status" value="1"/>
</dbReference>
<dbReference type="EMBL" id="WLZY01000002">
    <property type="protein sequence ID" value="NDL57272.1"/>
    <property type="molecule type" value="Genomic_DNA"/>
</dbReference>
<dbReference type="PROSITE" id="PS50025">
    <property type="entry name" value="LAM_G_DOMAIN"/>
    <property type="match status" value="1"/>
</dbReference>
<dbReference type="Gene3D" id="2.60.120.200">
    <property type="match status" value="1"/>
</dbReference>
<evidence type="ECO:0000313" key="2">
    <source>
        <dbReference type="EMBL" id="NDL57272.1"/>
    </source>
</evidence>
<feature type="domain" description="Laminin G" evidence="1">
    <location>
        <begin position="1"/>
        <end position="117"/>
    </location>
</feature>
<proteinExistence type="predicted"/>
<protein>
    <recommendedName>
        <fullName evidence="1">Laminin G domain-containing protein</fullName>
    </recommendedName>
</protein>
<dbReference type="InterPro" id="IPR001791">
    <property type="entry name" value="Laminin_G"/>
</dbReference>
<name>A0A7K3M2Y1_9ACTN</name>
<dbReference type="InterPro" id="IPR013320">
    <property type="entry name" value="ConA-like_dom_sf"/>
</dbReference>